<keyword evidence="5" id="KW-0067">ATP-binding</keyword>
<evidence type="ECO:0000256" key="4">
    <source>
        <dbReference type="ARBA" id="ARBA00022741"/>
    </source>
</evidence>
<feature type="domain" description="Cytidyltransferase-like" evidence="8">
    <location>
        <begin position="38"/>
        <end position="133"/>
    </location>
</feature>
<dbReference type="InterPro" id="IPR014729">
    <property type="entry name" value="Rossmann-like_a/b/a_fold"/>
</dbReference>
<keyword evidence="4" id="KW-0547">Nucleotide-binding</keyword>
<accession>A0A7C3LTL7</accession>
<name>A0A7C3LTL7_9BACT</name>
<reference evidence="9" key="1">
    <citation type="journal article" date="2020" name="mSystems">
        <title>Genome- and Community-Level Interaction Insights into Carbon Utilization and Element Cycling Functions of Hydrothermarchaeota in Hydrothermal Sediment.</title>
        <authorList>
            <person name="Zhou Z."/>
            <person name="Liu Y."/>
            <person name="Xu W."/>
            <person name="Pan J."/>
            <person name="Luo Z.H."/>
            <person name="Li M."/>
        </authorList>
    </citation>
    <scope>NUCLEOTIDE SEQUENCE [LARGE SCALE GENOMIC DNA]</scope>
    <source>
        <strain evidence="9">SpSt-902</strain>
    </source>
</reference>
<gene>
    <name evidence="9" type="primary">rfaE2</name>
    <name evidence="9" type="ORF">ENX03_09815</name>
</gene>
<evidence type="ECO:0000256" key="2">
    <source>
        <dbReference type="ARBA" id="ARBA00022679"/>
    </source>
</evidence>
<dbReference type="NCBIfam" id="TIGR00125">
    <property type="entry name" value="cyt_tran_rel"/>
    <property type="match status" value="1"/>
</dbReference>
<dbReference type="PANTHER" id="PTHR43793">
    <property type="entry name" value="FAD SYNTHASE"/>
    <property type="match status" value="1"/>
</dbReference>
<dbReference type="InterPro" id="IPR050385">
    <property type="entry name" value="Archaeal_FAD_synthase"/>
</dbReference>
<evidence type="ECO:0000313" key="9">
    <source>
        <dbReference type="EMBL" id="HFT94202.1"/>
    </source>
</evidence>
<comment type="caution">
    <text evidence="9">The sequence shown here is derived from an EMBL/GenBank/DDBJ whole genome shotgun (WGS) entry which is preliminary data.</text>
</comment>
<dbReference type="EMBL" id="DTMM01000214">
    <property type="protein sequence ID" value="HFT94202.1"/>
    <property type="molecule type" value="Genomic_DNA"/>
</dbReference>
<dbReference type="NCBIfam" id="TIGR02199">
    <property type="entry name" value="rfaE_dom_II"/>
    <property type="match status" value="1"/>
</dbReference>
<dbReference type="EC" id="2.7.7.70" evidence="1"/>
<evidence type="ECO:0000256" key="5">
    <source>
        <dbReference type="ARBA" id="ARBA00022840"/>
    </source>
</evidence>
<evidence type="ECO:0000256" key="1">
    <source>
        <dbReference type="ARBA" id="ARBA00012519"/>
    </source>
</evidence>
<dbReference type="Gene3D" id="3.40.50.620">
    <property type="entry name" value="HUPs"/>
    <property type="match status" value="1"/>
</dbReference>
<dbReference type="GO" id="GO:0016779">
    <property type="term" value="F:nucleotidyltransferase activity"/>
    <property type="evidence" value="ECO:0007669"/>
    <property type="project" value="UniProtKB-KW"/>
</dbReference>
<sequence length="179" mass="19527">MSLDNSPVFSGTEEKIMPAGRILEKIRQAKSSGKKIVFTNGCFDLVHAGHIEVLERARRSGDFLVVALNTDESVRKIKGPNRPLVPELKRARVIGALACVDAVTFFDSPTPYDLVALFEPDVLVKGGDWKSDQIVGSDIVQARGGKVISIPLVPESSTTLLVQRILERYRAESVPGNSE</sequence>
<protein>
    <recommendedName>
        <fullName evidence="1">D-glycero-beta-D-manno-heptose 1-phosphate adenylyltransferase</fullName>
        <ecNumber evidence="1">2.7.7.70</ecNumber>
    </recommendedName>
</protein>
<comment type="catalytic activity">
    <reaction evidence="7">
        <text>D-glycero-beta-D-manno-heptose 1-phosphate + ATP + H(+) = ADP-D-glycero-beta-D-manno-heptose + diphosphate</text>
        <dbReference type="Rhea" id="RHEA:27465"/>
        <dbReference type="ChEBI" id="CHEBI:15378"/>
        <dbReference type="ChEBI" id="CHEBI:30616"/>
        <dbReference type="ChEBI" id="CHEBI:33019"/>
        <dbReference type="ChEBI" id="CHEBI:59967"/>
        <dbReference type="ChEBI" id="CHEBI:61593"/>
        <dbReference type="EC" id="2.7.7.70"/>
    </reaction>
</comment>
<keyword evidence="3 9" id="KW-0548">Nucleotidyltransferase</keyword>
<evidence type="ECO:0000256" key="7">
    <source>
        <dbReference type="ARBA" id="ARBA00047428"/>
    </source>
</evidence>
<dbReference type="Pfam" id="PF01467">
    <property type="entry name" value="CTP_transf_like"/>
    <property type="match status" value="1"/>
</dbReference>
<dbReference type="PANTHER" id="PTHR43793:SF2">
    <property type="entry name" value="BIFUNCTIONAL PROTEIN HLDE"/>
    <property type="match status" value="1"/>
</dbReference>
<dbReference type="AlphaFoldDB" id="A0A7C3LTL7"/>
<dbReference type="GO" id="GO:0005975">
    <property type="term" value="P:carbohydrate metabolic process"/>
    <property type="evidence" value="ECO:0007669"/>
    <property type="project" value="InterPro"/>
</dbReference>
<proteinExistence type="predicted"/>
<dbReference type="InterPro" id="IPR004821">
    <property type="entry name" value="Cyt_trans-like"/>
</dbReference>
<dbReference type="GO" id="GO:0016773">
    <property type="term" value="F:phosphotransferase activity, alcohol group as acceptor"/>
    <property type="evidence" value="ECO:0007669"/>
    <property type="project" value="InterPro"/>
</dbReference>
<dbReference type="InterPro" id="IPR011914">
    <property type="entry name" value="RfaE_dom_II"/>
</dbReference>
<evidence type="ECO:0000256" key="6">
    <source>
        <dbReference type="ARBA" id="ARBA00023277"/>
    </source>
</evidence>
<organism evidence="9">
    <name type="scientific">Leptospirillum ferriphilum</name>
    <dbReference type="NCBI Taxonomy" id="178606"/>
    <lineage>
        <taxon>Bacteria</taxon>
        <taxon>Pseudomonadati</taxon>
        <taxon>Nitrospirota</taxon>
        <taxon>Nitrospiria</taxon>
        <taxon>Nitrospirales</taxon>
        <taxon>Nitrospiraceae</taxon>
        <taxon>Leptospirillum</taxon>
    </lineage>
</organism>
<dbReference type="SUPFAM" id="SSF52374">
    <property type="entry name" value="Nucleotidylyl transferase"/>
    <property type="match status" value="1"/>
</dbReference>
<evidence type="ECO:0000256" key="3">
    <source>
        <dbReference type="ARBA" id="ARBA00022695"/>
    </source>
</evidence>
<keyword evidence="2 9" id="KW-0808">Transferase</keyword>
<evidence type="ECO:0000259" key="8">
    <source>
        <dbReference type="Pfam" id="PF01467"/>
    </source>
</evidence>
<dbReference type="GO" id="GO:0005524">
    <property type="term" value="F:ATP binding"/>
    <property type="evidence" value="ECO:0007669"/>
    <property type="project" value="UniProtKB-KW"/>
</dbReference>
<keyword evidence="6" id="KW-0119">Carbohydrate metabolism</keyword>